<evidence type="ECO:0000256" key="4">
    <source>
        <dbReference type="ARBA" id="ARBA00022705"/>
    </source>
</evidence>
<evidence type="ECO:0000256" key="17">
    <source>
        <dbReference type="RuleBase" id="RU003476"/>
    </source>
</evidence>
<name>A0A1T4YKI3_9BACT</name>
<dbReference type="Proteomes" id="UP000190774">
    <property type="component" value="Unassembled WGS sequence"/>
</dbReference>
<evidence type="ECO:0000256" key="5">
    <source>
        <dbReference type="ARBA" id="ARBA00022723"/>
    </source>
</evidence>
<dbReference type="STRING" id="48467.SAMN02745166_03580"/>
<evidence type="ECO:0000256" key="1">
    <source>
        <dbReference type="ARBA" id="ARBA00001946"/>
    </source>
</evidence>
<keyword evidence="6" id="KW-0227">DNA damage</keyword>
<comment type="catalytic activity">
    <reaction evidence="11">
        <text>8-oxo-GTP + H2O = 8-oxo-GMP + diphosphate + H(+)</text>
        <dbReference type="Rhea" id="RHEA:67616"/>
        <dbReference type="ChEBI" id="CHEBI:15377"/>
        <dbReference type="ChEBI" id="CHEBI:15378"/>
        <dbReference type="ChEBI" id="CHEBI:33019"/>
        <dbReference type="ChEBI" id="CHEBI:143553"/>
        <dbReference type="ChEBI" id="CHEBI:145694"/>
    </reaction>
</comment>
<reference evidence="20" key="1">
    <citation type="submission" date="2017-02" db="EMBL/GenBank/DDBJ databases">
        <authorList>
            <person name="Varghese N."/>
            <person name="Submissions S."/>
        </authorList>
    </citation>
    <scope>NUCLEOTIDE SEQUENCE [LARGE SCALE GENOMIC DNA]</scope>
    <source>
        <strain evidence="20">ATCC 700200</strain>
    </source>
</reference>
<dbReference type="Pfam" id="PF00293">
    <property type="entry name" value="NUDIX"/>
    <property type="match status" value="1"/>
</dbReference>
<dbReference type="GO" id="GO:0006260">
    <property type="term" value="P:DNA replication"/>
    <property type="evidence" value="ECO:0007669"/>
    <property type="project" value="UniProtKB-KW"/>
</dbReference>
<gene>
    <name evidence="19" type="ORF">SAMN02745166_03580</name>
</gene>
<keyword evidence="9" id="KW-0234">DNA repair</keyword>
<dbReference type="SUPFAM" id="SSF55811">
    <property type="entry name" value="Nudix"/>
    <property type="match status" value="1"/>
</dbReference>
<evidence type="ECO:0000256" key="11">
    <source>
        <dbReference type="ARBA" id="ARBA00036904"/>
    </source>
</evidence>
<dbReference type="EC" id="3.6.1.55" evidence="12"/>
<dbReference type="InterPro" id="IPR020476">
    <property type="entry name" value="Nudix_hydrolase"/>
</dbReference>
<dbReference type="CDD" id="cd03425">
    <property type="entry name" value="NUDIX_MutT_NudA_like"/>
    <property type="match status" value="1"/>
</dbReference>
<proteinExistence type="inferred from homology"/>
<keyword evidence="20" id="KW-1185">Reference proteome</keyword>
<keyword evidence="3" id="KW-0515">Mutator protein</keyword>
<dbReference type="PANTHER" id="PTHR47707:SF1">
    <property type="entry name" value="NUDIX HYDROLASE FAMILY PROTEIN"/>
    <property type="match status" value="1"/>
</dbReference>
<dbReference type="PRINTS" id="PR00502">
    <property type="entry name" value="NUDIXFAMILY"/>
</dbReference>
<dbReference type="PROSITE" id="PS51462">
    <property type="entry name" value="NUDIX"/>
    <property type="match status" value="1"/>
</dbReference>
<dbReference type="GO" id="GO:0044716">
    <property type="term" value="F:8-oxo-GDP phosphatase activity"/>
    <property type="evidence" value="ECO:0007669"/>
    <property type="project" value="TreeGrafter"/>
</dbReference>
<evidence type="ECO:0000313" key="19">
    <source>
        <dbReference type="EMBL" id="SKB02210.1"/>
    </source>
</evidence>
<dbReference type="GO" id="GO:0046872">
    <property type="term" value="F:metal ion binding"/>
    <property type="evidence" value="ECO:0007669"/>
    <property type="project" value="UniProtKB-KW"/>
</dbReference>
<evidence type="ECO:0000256" key="3">
    <source>
        <dbReference type="ARBA" id="ARBA00022457"/>
    </source>
</evidence>
<dbReference type="GO" id="GO:0008413">
    <property type="term" value="F:8-oxo-7,8-dihydroguanosine triphosphate pyrophosphatase activity"/>
    <property type="evidence" value="ECO:0007669"/>
    <property type="project" value="TreeGrafter"/>
</dbReference>
<evidence type="ECO:0000256" key="2">
    <source>
        <dbReference type="ARBA" id="ARBA00005582"/>
    </source>
</evidence>
<dbReference type="InterPro" id="IPR020084">
    <property type="entry name" value="NUDIX_hydrolase_CS"/>
</dbReference>
<dbReference type="GO" id="GO:0006281">
    <property type="term" value="P:DNA repair"/>
    <property type="evidence" value="ECO:0007669"/>
    <property type="project" value="UniProtKB-KW"/>
</dbReference>
<evidence type="ECO:0000256" key="15">
    <source>
        <dbReference type="ARBA" id="ARBA00041979"/>
    </source>
</evidence>
<dbReference type="GO" id="GO:0035539">
    <property type="term" value="F:8-oxo-7,8-dihydrodeoxyguanosine triphosphate pyrophosphatase activity"/>
    <property type="evidence" value="ECO:0007669"/>
    <property type="project" value="UniProtKB-EC"/>
</dbReference>
<dbReference type="InterPro" id="IPR015797">
    <property type="entry name" value="NUDIX_hydrolase-like_dom_sf"/>
</dbReference>
<evidence type="ECO:0000256" key="13">
    <source>
        <dbReference type="ARBA" id="ARBA00040794"/>
    </source>
</evidence>
<evidence type="ECO:0000256" key="9">
    <source>
        <dbReference type="ARBA" id="ARBA00023204"/>
    </source>
</evidence>
<dbReference type="AlphaFoldDB" id="A0A1T4YKI3"/>
<dbReference type="GO" id="GO:0044715">
    <property type="term" value="F:8-oxo-dGDP phosphatase activity"/>
    <property type="evidence" value="ECO:0007669"/>
    <property type="project" value="TreeGrafter"/>
</dbReference>
<evidence type="ECO:0000256" key="7">
    <source>
        <dbReference type="ARBA" id="ARBA00022801"/>
    </source>
</evidence>
<feature type="domain" description="Nudix hydrolase" evidence="18">
    <location>
        <begin position="17"/>
        <end position="144"/>
    </location>
</feature>
<evidence type="ECO:0000256" key="12">
    <source>
        <dbReference type="ARBA" id="ARBA00038905"/>
    </source>
</evidence>
<dbReference type="InterPro" id="IPR000086">
    <property type="entry name" value="NUDIX_hydrolase_dom"/>
</dbReference>
<dbReference type="PROSITE" id="PS00893">
    <property type="entry name" value="NUDIX_BOX"/>
    <property type="match status" value="1"/>
</dbReference>
<accession>A0A1T4YKI3</accession>
<dbReference type="Gene3D" id="3.90.79.10">
    <property type="entry name" value="Nucleoside Triphosphate Pyrophosphohydrolase"/>
    <property type="match status" value="1"/>
</dbReference>
<dbReference type="PANTHER" id="PTHR47707">
    <property type="entry name" value="8-OXO-DGTP DIPHOSPHATASE"/>
    <property type="match status" value="1"/>
</dbReference>
<evidence type="ECO:0000256" key="8">
    <source>
        <dbReference type="ARBA" id="ARBA00022842"/>
    </source>
</evidence>
<evidence type="ECO:0000256" key="10">
    <source>
        <dbReference type="ARBA" id="ARBA00035861"/>
    </source>
</evidence>
<keyword evidence="5" id="KW-0479">Metal-binding</keyword>
<comment type="cofactor">
    <cofactor evidence="1">
        <name>Mg(2+)</name>
        <dbReference type="ChEBI" id="CHEBI:18420"/>
    </cofactor>
</comment>
<evidence type="ECO:0000259" key="18">
    <source>
        <dbReference type="PROSITE" id="PS51462"/>
    </source>
</evidence>
<sequence length="146" mass="15752">MGNLRPTSAKIMSVSAAPIDVVCAIIRRGDQILLAQRPPGKSLAGMWEFPGGKIDPGETAEEALHRELMEELGCQVVILAVGPPVVHAYEWGRICLHPFLCELASASPKPTAHEHSELAWVFKKNILCPDLAPADVAVVAWVENLA</sequence>
<evidence type="ECO:0000313" key="20">
    <source>
        <dbReference type="Proteomes" id="UP000190774"/>
    </source>
</evidence>
<protein>
    <recommendedName>
        <fullName evidence="13">8-oxo-dGTP diphosphatase</fullName>
        <ecNumber evidence="12">3.6.1.55</ecNumber>
    </recommendedName>
    <alternativeName>
        <fullName evidence="16">7,8-dihydro-8-oxoguanine-triphosphatase</fullName>
    </alternativeName>
    <alternativeName>
        <fullName evidence="15">Mutator protein MutT</fullName>
    </alternativeName>
    <alternativeName>
        <fullName evidence="14">dGTP pyrophosphohydrolase</fullName>
    </alternativeName>
</protein>
<keyword evidence="4" id="KW-0235">DNA replication</keyword>
<dbReference type="EMBL" id="FUYE01000013">
    <property type="protein sequence ID" value="SKB02210.1"/>
    <property type="molecule type" value="Genomic_DNA"/>
</dbReference>
<organism evidence="19 20">
    <name type="scientific">Prosthecobacter debontii</name>
    <dbReference type="NCBI Taxonomy" id="48467"/>
    <lineage>
        <taxon>Bacteria</taxon>
        <taxon>Pseudomonadati</taxon>
        <taxon>Verrucomicrobiota</taxon>
        <taxon>Verrucomicrobiia</taxon>
        <taxon>Verrucomicrobiales</taxon>
        <taxon>Verrucomicrobiaceae</taxon>
        <taxon>Prosthecobacter</taxon>
    </lineage>
</organism>
<evidence type="ECO:0000256" key="14">
    <source>
        <dbReference type="ARBA" id="ARBA00041592"/>
    </source>
</evidence>
<evidence type="ECO:0000256" key="16">
    <source>
        <dbReference type="ARBA" id="ARBA00042798"/>
    </source>
</evidence>
<keyword evidence="7 17" id="KW-0378">Hydrolase</keyword>
<evidence type="ECO:0000256" key="6">
    <source>
        <dbReference type="ARBA" id="ARBA00022763"/>
    </source>
</evidence>
<dbReference type="InterPro" id="IPR047127">
    <property type="entry name" value="MutT-like"/>
</dbReference>
<comment type="similarity">
    <text evidence="2 17">Belongs to the Nudix hydrolase family.</text>
</comment>
<keyword evidence="8" id="KW-0460">Magnesium</keyword>
<comment type="catalytic activity">
    <reaction evidence="10">
        <text>8-oxo-dGTP + H2O = 8-oxo-dGMP + diphosphate + H(+)</text>
        <dbReference type="Rhea" id="RHEA:31575"/>
        <dbReference type="ChEBI" id="CHEBI:15377"/>
        <dbReference type="ChEBI" id="CHEBI:15378"/>
        <dbReference type="ChEBI" id="CHEBI:33019"/>
        <dbReference type="ChEBI" id="CHEBI:63224"/>
        <dbReference type="ChEBI" id="CHEBI:77896"/>
        <dbReference type="EC" id="3.6.1.55"/>
    </reaction>
</comment>